<comment type="caution">
    <text evidence="2">The sequence shown here is derived from an EMBL/GenBank/DDBJ whole genome shotgun (WGS) entry which is preliminary data.</text>
</comment>
<dbReference type="Proteomes" id="UP000626148">
    <property type="component" value="Unassembled WGS sequence"/>
</dbReference>
<dbReference type="InterPro" id="IPR001387">
    <property type="entry name" value="Cro/C1-type_HTH"/>
</dbReference>
<dbReference type="CDD" id="cd00093">
    <property type="entry name" value="HTH_XRE"/>
    <property type="match status" value="1"/>
</dbReference>
<sequence length="111" mass="12142">MKAPTDVQIIHQGGEPAFAVIPYEQYLELLAHEKGEAYVPHEVVGLQIKKGLSLIAAWRVYKGLNQKQLADRMGVTQPAIAQIEKAGVKAQAKTLQKVADALGVRLDQITK</sequence>
<protein>
    <submittedName>
        <fullName evidence="2">Transcriptional regulator</fullName>
    </submittedName>
</protein>
<dbReference type="GO" id="GO:0003677">
    <property type="term" value="F:DNA binding"/>
    <property type="evidence" value="ECO:0007669"/>
    <property type="project" value="InterPro"/>
</dbReference>
<accession>A0A918NF51</accession>
<evidence type="ECO:0000313" key="3">
    <source>
        <dbReference type="Proteomes" id="UP000626148"/>
    </source>
</evidence>
<dbReference type="Pfam" id="PF01381">
    <property type="entry name" value="HTH_3"/>
    <property type="match status" value="1"/>
</dbReference>
<dbReference type="SMART" id="SM00530">
    <property type="entry name" value="HTH_XRE"/>
    <property type="match status" value="1"/>
</dbReference>
<evidence type="ECO:0000259" key="1">
    <source>
        <dbReference type="PROSITE" id="PS50943"/>
    </source>
</evidence>
<dbReference type="PROSITE" id="PS50943">
    <property type="entry name" value="HTH_CROC1"/>
    <property type="match status" value="1"/>
</dbReference>
<dbReference type="SUPFAM" id="SSF47413">
    <property type="entry name" value="lambda repressor-like DNA-binding domains"/>
    <property type="match status" value="1"/>
</dbReference>
<reference evidence="2" key="1">
    <citation type="journal article" date="2014" name="Int. J. Syst. Evol. Microbiol.">
        <title>Complete genome sequence of Corynebacterium casei LMG S-19264T (=DSM 44701T), isolated from a smear-ripened cheese.</title>
        <authorList>
            <consortium name="US DOE Joint Genome Institute (JGI-PGF)"/>
            <person name="Walter F."/>
            <person name="Albersmeier A."/>
            <person name="Kalinowski J."/>
            <person name="Ruckert C."/>
        </authorList>
    </citation>
    <scope>NUCLEOTIDE SEQUENCE</scope>
    <source>
        <strain evidence="2">KCTC 22169</strain>
    </source>
</reference>
<dbReference type="Gene3D" id="1.10.260.40">
    <property type="entry name" value="lambda repressor-like DNA-binding domains"/>
    <property type="match status" value="1"/>
</dbReference>
<evidence type="ECO:0000313" key="2">
    <source>
        <dbReference type="EMBL" id="GGX62618.1"/>
    </source>
</evidence>
<dbReference type="InterPro" id="IPR010982">
    <property type="entry name" value="Lambda_DNA-bd_dom_sf"/>
</dbReference>
<proteinExistence type="predicted"/>
<dbReference type="EMBL" id="BMXR01000008">
    <property type="protein sequence ID" value="GGX62618.1"/>
    <property type="molecule type" value="Genomic_DNA"/>
</dbReference>
<gene>
    <name evidence="2" type="ORF">GCM10007392_33150</name>
</gene>
<feature type="domain" description="HTH cro/C1-type" evidence="1">
    <location>
        <begin position="55"/>
        <end position="109"/>
    </location>
</feature>
<name>A0A918NF51_9GAMM</name>
<organism evidence="2 3">
    <name type="scientific">Saccharospirillum salsuginis</name>
    <dbReference type="NCBI Taxonomy" id="418750"/>
    <lineage>
        <taxon>Bacteria</taxon>
        <taxon>Pseudomonadati</taxon>
        <taxon>Pseudomonadota</taxon>
        <taxon>Gammaproteobacteria</taxon>
        <taxon>Oceanospirillales</taxon>
        <taxon>Saccharospirillaceae</taxon>
        <taxon>Saccharospirillum</taxon>
    </lineage>
</organism>
<dbReference type="AlphaFoldDB" id="A0A918NF51"/>
<dbReference type="RefSeq" id="WP_189610706.1">
    <property type="nucleotide sequence ID" value="NZ_BMXR01000008.1"/>
</dbReference>
<reference evidence="2" key="2">
    <citation type="submission" date="2020-09" db="EMBL/GenBank/DDBJ databases">
        <authorList>
            <person name="Sun Q."/>
            <person name="Kim S."/>
        </authorList>
    </citation>
    <scope>NUCLEOTIDE SEQUENCE</scope>
    <source>
        <strain evidence="2">KCTC 22169</strain>
    </source>
</reference>
<keyword evidence="3" id="KW-1185">Reference proteome</keyword>